<sequence length="313" mass="34938">MINITVLQKFRKREKKREQLCWRYRRYLQCHLEQVIGRKFYREIQCTKPFEHLQMANSKTNGIGGSAATNLYTNGADGETCATCPAGSTCVEGLCDVALTPEAPTSTICTNAANTDAKWITDDFRKTAVGMHNYYRRLLATGWAEDKKLGYAKWAASLPELASEMFLQFVYSCESEEEIMKELKNCAGKEVANAQAQANNYKSLKEHETPDEQAIENWWSALANTGVEDNKYLDAMDNSLKAYANMAYQGTQKVGCGVQVCKPQGRTEIQCGYVMDPPIMDEDPIYEIGKACSKCAKLATPMKCSSLLGLCVP</sequence>
<dbReference type="InterPro" id="IPR035940">
    <property type="entry name" value="CAP_sf"/>
</dbReference>
<reference evidence="2 3" key="1">
    <citation type="submission" date="2013-05" db="EMBL/GenBank/DDBJ databases">
        <title>Draft genome of the parasitic nematode Anyclostoma ceylanicum.</title>
        <authorList>
            <person name="Mitreva M."/>
        </authorList>
    </citation>
    <scope>NUCLEOTIDE SEQUENCE [LARGE SCALE GENOMIC DNA]</scope>
</reference>
<dbReference type="SUPFAM" id="SSF55797">
    <property type="entry name" value="PR-1-like"/>
    <property type="match status" value="1"/>
</dbReference>
<keyword evidence="3" id="KW-1185">Reference proteome</keyword>
<evidence type="ECO:0000259" key="1">
    <source>
        <dbReference type="SMART" id="SM00198"/>
    </source>
</evidence>
<name>A0A0D6L6E5_9BILA</name>
<gene>
    <name evidence="2" type="ORF">ANCCEY_14527</name>
</gene>
<organism evidence="2 3">
    <name type="scientific">Ancylostoma ceylanicum</name>
    <dbReference type="NCBI Taxonomy" id="53326"/>
    <lineage>
        <taxon>Eukaryota</taxon>
        <taxon>Metazoa</taxon>
        <taxon>Ecdysozoa</taxon>
        <taxon>Nematoda</taxon>
        <taxon>Chromadorea</taxon>
        <taxon>Rhabditida</taxon>
        <taxon>Rhabditina</taxon>
        <taxon>Rhabditomorpha</taxon>
        <taxon>Strongyloidea</taxon>
        <taxon>Ancylostomatidae</taxon>
        <taxon>Ancylostomatinae</taxon>
        <taxon>Ancylostoma</taxon>
    </lineage>
</organism>
<feature type="domain" description="SCP" evidence="1">
    <location>
        <begin position="123"/>
        <end position="276"/>
    </location>
</feature>
<dbReference type="Gene3D" id="3.40.33.10">
    <property type="entry name" value="CAP"/>
    <property type="match status" value="1"/>
</dbReference>
<dbReference type="InterPro" id="IPR014044">
    <property type="entry name" value="CAP_dom"/>
</dbReference>
<proteinExistence type="predicted"/>
<dbReference type="Pfam" id="PF00188">
    <property type="entry name" value="CAP"/>
    <property type="match status" value="1"/>
</dbReference>
<protein>
    <recommendedName>
        <fullName evidence="1">SCP domain-containing protein</fullName>
    </recommendedName>
</protein>
<dbReference type="AlphaFoldDB" id="A0A0D6L6E5"/>
<accession>A0A0D6L6E5</accession>
<evidence type="ECO:0000313" key="3">
    <source>
        <dbReference type="Proteomes" id="UP000054495"/>
    </source>
</evidence>
<evidence type="ECO:0000313" key="2">
    <source>
        <dbReference type="EMBL" id="EPB66383.1"/>
    </source>
</evidence>
<dbReference type="EMBL" id="KE126183">
    <property type="protein sequence ID" value="EPB66383.1"/>
    <property type="molecule type" value="Genomic_DNA"/>
</dbReference>
<dbReference type="Proteomes" id="UP000054495">
    <property type="component" value="Unassembled WGS sequence"/>
</dbReference>
<dbReference type="SMART" id="SM00198">
    <property type="entry name" value="SCP"/>
    <property type="match status" value="1"/>
</dbReference>